<evidence type="ECO:0000256" key="4">
    <source>
        <dbReference type="ARBA" id="ARBA00023172"/>
    </source>
</evidence>
<dbReference type="NCBIfam" id="NF040815">
    <property type="entry name" value="recomb_XerA_Arch"/>
    <property type="match status" value="1"/>
</dbReference>
<keyword evidence="3 5" id="KW-0238">DNA-binding</keyword>
<feature type="compositionally biased region" description="Polar residues" evidence="6">
    <location>
        <begin position="338"/>
        <end position="348"/>
    </location>
</feature>
<dbReference type="GO" id="GO:0015074">
    <property type="term" value="P:DNA integration"/>
    <property type="evidence" value="ECO:0007669"/>
    <property type="project" value="UniProtKB-KW"/>
</dbReference>
<evidence type="ECO:0000256" key="2">
    <source>
        <dbReference type="ARBA" id="ARBA00022908"/>
    </source>
</evidence>
<dbReference type="OrthoDB" id="9801717at2"/>
<feature type="region of interest" description="Disordered" evidence="6">
    <location>
        <begin position="1"/>
        <end position="31"/>
    </location>
</feature>
<keyword evidence="4" id="KW-0233">DNA recombination</keyword>
<evidence type="ECO:0000256" key="6">
    <source>
        <dbReference type="SAM" id="MobiDB-lite"/>
    </source>
</evidence>
<evidence type="ECO:0000259" key="8">
    <source>
        <dbReference type="PROSITE" id="PS51900"/>
    </source>
</evidence>
<dbReference type="GO" id="GO:0006310">
    <property type="term" value="P:DNA recombination"/>
    <property type="evidence" value="ECO:0007669"/>
    <property type="project" value="UniProtKB-KW"/>
</dbReference>
<dbReference type="Gene3D" id="1.10.443.10">
    <property type="entry name" value="Intergrase catalytic core"/>
    <property type="match status" value="1"/>
</dbReference>
<dbReference type="AlphaFoldDB" id="A0A1P8WE60"/>
<dbReference type="SUPFAM" id="SSF56349">
    <property type="entry name" value="DNA breaking-rejoining enzymes"/>
    <property type="match status" value="1"/>
</dbReference>
<comment type="similarity">
    <text evidence="1">Belongs to the 'phage' integrase family.</text>
</comment>
<organism evidence="9 10">
    <name type="scientific">Fuerstiella marisgermanici</name>
    <dbReference type="NCBI Taxonomy" id="1891926"/>
    <lineage>
        <taxon>Bacteria</taxon>
        <taxon>Pseudomonadati</taxon>
        <taxon>Planctomycetota</taxon>
        <taxon>Planctomycetia</taxon>
        <taxon>Planctomycetales</taxon>
        <taxon>Planctomycetaceae</taxon>
        <taxon>Fuerstiella</taxon>
    </lineage>
</organism>
<dbReference type="InterPro" id="IPR013762">
    <property type="entry name" value="Integrase-like_cat_sf"/>
</dbReference>
<dbReference type="RefSeq" id="WP_077028203.1">
    <property type="nucleotide sequence ID" value="NZ_CP017641.1"/>
</dbReference>
<dbReference type="Gene3D" id="1.10.150.130">
    <property type="match status" value="1"/>
</dbReference>
<evidence type="ECO:0000256" key="1">
    <source>
        <dbReference type="ARBA" id="ARBA00008857"/>
    </source>
</evidence>
<dbReference type="PANTHER" id="PTHR30349">
    <property type="entry name" value="PHAGE INTEGRASE-RELATED"/>
    <property type="match status" value="1"/>
</dbReference>
<dbReference type="InterPro" id="IPR050090">
    <property type="entry name" value="Tyrosine_recombinase_XerCD"/>
</dbReference>
<proteinExistence type="inferred from homology"/>
<reference evidence="9 10" key="1">
    <citation type="journal article" date="2016" name="Front. Microbiol.">
        <title>Fuerstia marisgermanicae gen. nov., sp. nov., an Unusual Member of the Phylum Planctomycetes from the German Wadden Sea.</title>
        <authorList>
            <person name="Kohn T."/>
            <person name="Heuer A."/>
            <person name="Jogler M."/>
            <person name="Vollmers J."/>
            <person name="Boedeker C."/>
            <person name="Bunk B."/>
            <person name="Rast P."/>
            <person name="Borchert D."/>
            <person name="Glockner I."/>
            <person name="Freese H.M."/>
            <person name="Klenk H.P."/>
            <person name="Overmann J."/>
            <person name="Kaster A.K."/>
            <person name="Rohde M."/>
            <person name="Wiegand S."/>
            <person name="Jogler C."/>
        </authorList>
    </citation>
    <scope>NUCLEOTIDE SEQUENCE [LARGE SCALE GENOMIC DNA]</scope>
    <source>
        <strain evidence="9 10">NH11</strain>
    </source>
</reference>
<dbReference type="InterPro" id="IPR010998">
    <property type="entry name" value="Integrase_recombinase_N"/>
</dbReference>
<dbReference type="InterPro" id="IPR044068">
    <property type="entry name" value="CB"/>
</dbReference>
<feature type="domain" description="Core-binding (CB)" evidence="8">
    <location>
        <begin position="58"/>
        <end position="131"/>
    </location>
</feature>
<dbReference type="EMBL" id="CP017641">
    <property type="protein sequence ID" value="APZ92344.1"/>
    <property type="molecule type" value="Genomic_DNA"/>
</dbReference>
<keyword evidence="10" id="KW-1185">Reference proteome</keyword>
<dbReference type="STRING" id="1891926.Fuma_01954"/>
<dbReference type="KEGG" id="fmr:Fuma_01954"/>
<evidence type="ECO:0000259" key="7">
    <source>
        <dbReference type="PROSITE" id="PS51898"/>
    </source>
</evidence>
<dbReference type="InterPro" id="IPR002104">
    <property type="entry name" value="Integrase_catalytic"/>
</dbReference>
<dbReference type="Pfam" id="PF00589">
    <property type="entry name" value="Phage_integrase"/>
    <property type="match status" value="1"/>
</dbReference>
<dbReference type="GO" id="GO:0003677">
    <property type="term" value="F:DNA binding"/>
    <property type="evidence" value="ECO:0007669"/>
    <property type="project" value="UniProtKB-UniRule"/>
</dbReference>
<feature type="region of interest" description="Disordered" evidence="6">
    <location>
        <begin position="322"/>
        <end position="348"/>
    </location>
</feature>
<evidence type="ECO:0000313" key="10">
    <source>
        <dbReference type="Proteomes" id="UP000187735"/>
    </source>
</evidence>
<evidence type="ECO:0000313" key="9">
    <source>
        <dbReference type="EMBL" id="APZ92344.1"/>
    </source>
</evidence>
<gene>
    <name evidence="9" type="primary">xerD_8</name>
    <name evidence="9" type="ORF">Fuma_01954</name>
</gene>
<keyword evidence="2" id="KW-0229">DNA integration</keyword>
<dbReference type="InterPro" id="IPR011010">
    <property type="entry name" value="DNA_brk_join_enz"/>
</dbReference>
<sequence length="440" mass="49323">MSSHSAPAPKSRKYLNGQPWKKAAGQNCPRESVEDHLDAEYAVVDLSRDPPAESLVKATIREMRIRFYQPNTIKAYRSALVSFLRWHRGRLDQITKEDIREYLDLLVTGGASSSHVSVTLSALRTTFDKFCLLRCTVGLVTPRKPKRLPVVLSQQEVQRLISSATSFRDKLLISVLYATGLRVSEVARLRWADLDFDRRQVRVEGGKGRKDRYVMLAEHLIPLLRQVWRFTKGEGYLFPAEGKRTTDRHLSPRTIERAVEKARTLSGITKHATPHSMRHSFATHLIEAGTDIRFIQKLLGHTNLETTSLYAKVATTVTSNVGSPFDKMHDQQPGPANATPQGPSSPSVGTMKIVVEDVPDAAGSRRVYLGISHGLHHIPLPGITVCQPRPGWINLQIPPVESWQAALAQLTAAERSRIAQPEFYEVLKTQIARRMPRETG</sequence>
<evidence type="ECO:0000256" key="5">
    <source>
        <dbReference type="PROSITE-ProRule" id="PRU01248"/>
    </source>
</evidence>
<feature type="domain" description="Tyr recombinase" evidence="7">
    <location>
        <begin position="147"/>
        <end position="323"/>
    </location>
</feature>
<dbReference type="Proteomes" id="UP000187735">
    <property type="component" value="Chromosome"/>
</dbReference>
<dbReference type="PANTHER" id="PTHR30349:SF64">
    <property type="entry name" value="PROPHAGE INTEGRASE INTD-RELATED"/>
    <property type="match status" value="1"/>
</dbReference>
<dbReference type="Pfam" id="PF13495">
    <property type="entry name" value="Phage_int_SAM_4"/>
    <property type="match status" value="1"/>
</dbReference>
<dbReference type="PROSITE" id="PS51898">
    <property type="entry name" value="TYR_RECOMBINASE"/>
    <property type="match status" value="1"/>
</dbReference>
<name>A0A1P8WE60_9PLAN</name>
<evidence type="ECO:0000256" key="3">
    <source>
        <dbReference type="ARBA" id="ARBA00023125"/>
    </source>
</evidence>
<protein>
    <submittedName>
        <fullName evidence="9">Tyrosine recombinase XerD</fullName>
    </submittedName>
</protein>
<dbReference type="PROSITE" id="PS51900">
    <property type="entry name" value="CB"/>
    <property type="match status" value="1"/>
</dbReference>
<accession>A0A1P8WE60</accession>
<dbReference type="InterPro" id="IPR004107">
    <property type="entry name" value="Integrase_SAM-like_N"/>
</dbReference>